<dbReference type="RefSeq" id="WP_011899826.1">
    <property type="nucleotide sequence ID" value="NZ_JAAVJF010000003.1"/>
</dbReference>
<dbReference type="InterPro" id="IPR029063">
    <property type="entry name" value="SAM-dependent_MTases_sf"/>
</dbReference>
<comment type="caution">
    <text evidence="2">The sequence shown here is derived from an EMBL/GenBank/DDBJ whole genome shotgun (WGS) entry which is preliminary data.</text>
</comment>
<organism evidence="2 3">
    <name type="scientific">Pyrobaculum arsenaticum</name>
    <dbReference type="NCBI Taxonomy" id="121277"/>
    <lineage>
        <taxon>Archaea</taxon>
        <taxon>Thermoproteota</taxon>
        <taxon>Thermoprotei</taxon>
        <taxon>Thermoproteales</taxon>
        <taxon>Thermoproteaceae</taxon>
        <taxon>Pyrobaculum</taxon>
    </lineage>
</organism>
<dbReference type="Proteomes" id="UP000554766">
    <property type="component" value="Unassembled WGS sequence"/>
</dbReference>
<protein>
    <submittedName>
        <fullName evidence="2">Class I SAM-dependent methyltransferase</fullName>
    </submittedName>
</protein>
<reference evidence="2 3" key="1">
    <citation type="journal article" date="2020" name="Nat. Commun.">
        <title>The structures of two archaeal type IV pili illuminate evolutionary relationships.</title>
        <authorList>
            <person name="Wang F."/>
            <person name="Baquero D.P."/>
            <person name="Su Z."/>
            <person name="Beltran L.C."/>
            <person name="Prangishvili D."/>
            <person name="Krupovic M."/>
            <person name="Egelman E.H."/>
        </authorList>
    </citation>
    <scope>NUCLEOTIDE SEQUENCE [LARGE SCALE GENOMIC DNA]</scope>
    <source>
        <strain evidence="2 3">2GA</strain>
    </source>
</reference>
<accession>A0A7L4PB43</accession>
<dbReference type="CDD" id="cd02440">
    <property type="entry name" value="AdoMet_MTases"/>
    <property type="match status" value="1"/>
</dbReference>
<dbReference type="InterPro" id="IPR013216">
    <property type="entry name" value="Methyltransf_11"/>
</dbReference>
<dbReference type="GO" id="GO:0008757">
    <property type="term" value="F:S-adenosylmethionine-dependent methyltransferase activity"/>
    <property type="evidence" value="ECO:0007669"/>
    <property type="project" value="InterPro"/>
</dbReference>
<keyword evidence="2" id="KW-0489">Methyltransferase</keyword>
<dbReference type="OMA" id="IMALHHF"/>
<gene>
    <name evidence="2" type="ORF">HC235_08145</name>
</gene>
<evidence type="ECO:0000259" key="1">
    <source>
        <dbReference type="Pfam" id="PF08241"/>
    </source>
</evidence>
<dbReference type="Gene3D" id="3.40.50.150">
    <property type="entry name" value="Vaccinia Virus protein VP39"/>
    <property type="match status" value="1"/>
</dbReference>
<proteinExistence type="predicted"/>
<name>A0A7L4PB43_9CREN</name>
<dbReference type="InterPro" id="IPR050508">
    <property type="entry name" value="Methyltransf_Superfamily"/>
</dbReference>
<dbReference type="GO" id="GO:0032259">
    <property type="term" value="P:methylation"/>
    <property type="evidence" value="ECO:0007669"/>
    <property type="project" value="UniProtKB-KW"/>
</dbReference>
<evidence type="ECO:0000313" key="2">
    <source>
        <dbReference type="EMBL" id="NYR15903.1"/>
    </source>
</evidence>
<sequence>MLDEVFADLDSLDLGQSVVDIGAGFGYSTRYLLSRGLRVCAVDVDPGVLSSLGAAFGEFVKVGLLKLYHAPAEHLPLRDGECDSAVSIMALHHFKNVEAALREMLRVAKKLVLVYDWAPSTGGVTNPHSPAELKAKMEESVSIAKRLGFEVAYAEAWYKLAKRKA</sequence>
<dbReference type="AlphaFoldDB" id="A0A7L4PB43"/>
<dbReference type="GeneID" id="5055864"/>
<dbReference type="PANTHER" id="PTHR42912">
    <property type="entry name" value="METHYLTRANSFERASE"/>
    <property type="match status" value="1"/>
</dbReference>
<evidence type="ECO:0000313" key="3">
    <source>
        <dbReference type="Proteomes" id="UP000554766"/>
    </source>
</evidence>
<dbReference type="EMBL" id="JAAVJF010000003">
    <property type="protein sequence ID" value="NYR15903.1"/>
    <property type="molecule type" value="Genomic_DNA"/>
</dbReference>
<dbReference type="Pfam" id="PF08241">
    <property type="entry name" value="Methyltransf_11"/>
    <property type="match status" value="1"/>
</dbReference>
<dbReference type="SUPFAM" id="SSF53335">
    <property type="entry name" value="S-adenosyl-L-methionine-dependent methyltransferases"/>
    <property type="match status" value="1"/>
</dbReference>
<keyword evidence="2" id="KW-0808">Transferase</keyword>
<dbReference type="PANTHER" id="PTHR42912:SF89">
    <property type="entry name" value="PUTATIVE-RELATED"/>
    <property type="match status" value="1"/>
</dbReference>
<feature type="domain" description="Methyltransferase type 11" evidence="1">
    <location>
        <begin position="19"/>
        <end position="110"/>
    </location>
</feature>
<keyword evidence="3" id="KW-1185">Reference proteome</keyword>